<feature type="compositionally biased region" description="Polar residues" evidence="1">
    <location>
        <begin position="1"/>
        <end position="10"/>
    </location>
</feature>
<comment type="caution">
    <text evidence="2">The sequence shown here is derived from an EMBL/GenBank/DDBJ whole genome shotgun (WGS) entry which is preliminary data.</text>
</comment>
<feature type="region of interest" description="Disordered" evidence="1">
    <location>
        <begin position="1"/>
        <end position="41"/>
    </location>
</feature>
<evidence type="ECO:0000313" key="2">
    <source>
        <dbReference type="EMBL" id="KAH3813633.1"/>
    </source>
</evidence>
<feature type="compositionally biased region" description="Low complexity" evidence="1">
    <location>
        <begin position="11"/>
        <end position="32"/>
    </location>
</feature>
<accession>A0A9D4JLW0</accession>
<dbReference type="Proteomes" id="UP000828390">
    <property type="component" value="Unassembled WGS sequence"/>
</dbReference>
<protein>
    <submittedName>
        <fullName evidence="2">Uncharacterized protein</fullName>
    </submittedName>
</protein>
<gene>
    <name evidence="2" type="ORF">DPMN_142098</name>
</gene>
<dbReference type="EMBL" id="JAIWYP010000006">
    <property type="protein sequence ID" value="KAH3813633.1"/>
    <property type="molecule type" value="Genomic_DNA"/>
</dbReference>
<evidence type="ECO:0000256" key="1">
    <source>
        <dbReference type="SAM" id="MobiDB-lite"/>
    </source>
</evidence>
<reference evidence="2" key="1">
    <citation type="journal article" date="2019" name="bioRxiv">
        <title>The Genome of the Zebra Mussel, Dreissena polymorpha: A Resource for Invasive Species Research.</title>
        <authorList>
            <person name="McCartney M.A."/>
            <person name="Auch B."/>
            <person name="Kono T."/>
            <person name="Mallez S."/>
            <person name="Zhang Y."/>
            <person name="Obille A."/>
            <person name="Becker A."/>
            <person name="Abrahante J.E."/>
            <person name="Garbe J."/>
            <person name="Badalamenti J.P."/>
            <person name="Herman A."/>
            <person name="Mangelson H."/>
            <person name="Liachko I."/>
            <person name="Sullivan S."/>
            <person name="Sone E.D."/>
            <person name="Koren S."/>
            <person name="Silverstein K.A.T."/>
            <person name="Beckman K.B."/>
            <person name="Gohl D.M."/>
        </authorList>
    </citation>
    <scope>NUCLEOTIDE SEQUENCE</scope>
    <source>
        <strain evidence="2">Duluth1</strain>
        <tissue evidence="2">Whole animal</tissue>
    </source>
</reference>
<organism evidence="2 3">
    <name type="scientific">Dreissena polymorpha</name>
    <name type="common">Zebra mussel</name>
    <name type="synonym">Mytilus polymorpha</name>
    <dbReference type="NCBI Taxonomy" id="45954"/>
    <lineage>
        <taxon>Eukaryota</taxon>
        <taxon>Metazoa</taxon>
        <taxon>Spiralia</taxon>
        <taxon>Lophotrochozoa</taxon>
        <taxon>Mollusca</taxon>
        <taxon>Bivalvia</taxon>
        <taxon>Autobranchia</taxon>
        <taxon>Heteroconchia</taxon>
        <taxon>Euheterodonta</taxon>
        <taxon>Imparidentia</taxon>
        <taxon>Neoheterodontei</taxon>
        <taxon>Myida</taxon>
        <taxon>Dreissenoidea</taxon>
        <taxon>Dreissenidae</taxon>
        <taxon>Dreissena</taxon>
    </lineage>
</organism>
<reference evidence="2" key="2">
    <citation type="submission" date="2020-11" db="EMBL/GenBank/DDBJ databases">
        <authorList>
            <person name="McCartney M.A."/>
            <person name="Auch B."/>
            <person name="Kono T."/>
            <person name="Mallez S."/>
            <person name="Becker A."/>
            <person name="Gohl D.M."/>
            <person name="Silverstein K.A.T."/>
            <person name="Koren S."/>
            <person name="Bechman K.B."/>
            <person name="Herman A."/>
            <person name="Abrahante J.E."/>
            <person name="Garbe J."/>
        </authorList>
    </citation>
    <scope>NUCLEOTIDE SEQUENCE</scope>
    <source>
        <strain evidence="2">Duluth1</strain>
        <tissue evidence="2">Whole animal</tissue>
    </source>
</reference>
<evidence type="ECO:0000313" key="3">
    <source>
        <dbReference type="Proteomes" id="UP000828390"/>
    </source>
</evidence>
<name>A0A9D4JLW0_DREPO</name>
<dbReference type="AlphaFoldDB" id="A0A9D4JLW0"/>
<sequence length="152" mass="17023">MAEISPSTNRTSTKQTTIGTTTTTTGNTSVKPTQKKQTAKSSASSKSVFEADILSKILQALSDIKQQQLATDVNVYGTCNSRFAFRRDASRYCYEEFMEEEALAEQEFSNASLFQKRDLESSRFSQMTKHLKWLVIVCPAVQEALTLDVFIN</sequence>
<proteinExistence type="predicted"/>
<keyword evidence="3" id="KW-1185">Reference proteome</keyword>